<evidence type="ECO:0000313" key="4">
    <source>
        <dbReference type="Proteomes" id="UP001596030"/>
    </source>
</evidence>
<dbReference type="RefSeq" id="WP_246970051.1">
    <property type="nucleotide sequence ID" value="NZ_JAKGAN010000003.1"/>
</dbReference>
<protein>
    <submittedName>
        <fullName evidence="3">T6SS effector BTH_I2691 family protein</fullName>
    </submittedName>
</protein>
<feature type="transmembrane region" description="Helical" evidence="1">
    <location>
        <begin position="784"/>
        <end position="807"/>
    </location>
</feature>
<gene>
    <name evidence="3" type="ORF">ACFO0U_11155</name>
</gene>
<keyword evidence="1" id="KW-0812">Transmembrane</keyword>
<dbReference type="EMBL" id="JBHSEU010000019">
    <property type="protein sequence ID" value="MFC4539336.1"/>
    <property type="molecule type" value="Genomic_DNA"/>
</dbReference>
<name>A0ABV9D1D8_9GAMM</name>
<organism evidence="3 4">
    <name type="scientific">Chromohalobacter sarecensis</name>
    <dbReference type="NCBI Taxonomy" id="245294"/>
    <lineage>
        <taxon>Bacteria</taxon>
        <taxon>Pseudomonadati</taxon>
        <taxon>Pseudomonadota</taxon>
        <taxon>Gammaproteobacteria</taxon>
        <taxon>Oceanospirillales</taxon>
        <taxon>Halomonadaceae</taxon>
        <taxon>Chromohalobacter</taxon>
    </lineage>
</organism>
<keyword evidence="1" id="KW-1133">Transmembrane helix</keyword>
<evidence type="ECO:0000313" key="3">
    <source>
        <dbReference type="EMBL" id="MFC4539336.1"/>
    </source>
</evidence>
<feature type="transmembrane region" description="Helical" evidence="1">
    <location>
        <begin position="750"/>
        <end position="772"/>
    </location>
</feature>
<feature type="domain" description="Toxin VasX N-terminal region" evidence="2">
    <location>
        <begin position="11"/>
        <end position="189"/>
    </location>
</feature>
<evidence type="ECO:0000259" key="2">
    <source>
        <dbReference type="Pfam" id="PF20249"/>
    </source>
</evidence>
<dbReference type="Proteomes" id="UP001596030">
    <property type="component" value="Unassembled WGS sequence"/>
</dbReference>
<reference evidence="4" key="1">
    <citation type="journal article" date="2019" name="Int. J. Syst. Evol. Microbiol.">
        <title>The Global Catalogue of Microorganisms (GCM) 10K type strain sequencing project: providing services to taxonomists for standard genome sequencing and annotation.</title>
        <authorList>
            <consortium name="The Broad Institute Genomics Platform"/>
            <consortium name="The Broad Institute Genome Sequencing Center for Infectious Disease"/>
            <person name="Wu L."/>
            <person name="Ma J."/>
        </authorList>
    </citation>
    <scope>NUCLEOTIDE SEQUENCE [LARGE SCALE GENOMIC DNA]</scope>
    <source>
        <strain evidence="4">CGMCC 1.12121</strain>
    </source>
</reference>
<dbReference type="InterPro" id="IPR048126">
    <property type="entry name" value="Toxin_VasX"/>
</dbReference>
<dbReference type="CDD" id="cd20707">
    <property type="entry name" value="MIX_III"/>
    <property type="match status" value="1"/>
</dbReference>
<keyword evidence="4" id="KW-1185">Reference proteome</keyword>
<dbReference type="NCBIfam" id="NF041559">
    <property type="entry name" value="BTH_I2691_fam"/>
    <property type="match status" value="1"/>
</dbReference>
<dbReference type="InterPro" id="IPR046864">
    <property type="entry name" value="VasX_N"/>
</dbReference>
<feature type="transmembrane region" description="Helical" evidence="1">
    <location>
        <begin position="827"/>
        <end position="849"/>
    </location>
</feature>
<dbReference type="Pfam" id="PF20249">
    <property type="entry name" value="VasX_N"/>
    <property type="match status" value="1"/>
</dbReference>
<accession>A0ABV9D1D8</accession>
<proteinExistence type="predicted"/>
<evidence type="ECO:0000256" key="1">
    <source>
        <dbReference type="SAM" id="Phobius"/>
    </source>
</evidence>
<sequence>MSSANGGRPDCSFCGGGGLPILPVRYAVARSDDVSIKAPELPADLQDDAVSQIALSGGQHYTLRLLREGFLYVFNAARGRWQGYYVTDEGFLSLYLDVGHDELMALDPDAPGPLDADINAPVEDDEFPCRANPDHIYPGRCITVPSAQDAEALYLAFSDDRWTKRVWKEHATNENGRRDAMRQLSMTQWKGGSAQYARPLSELGDHVAEAHFPWIRRQSSDTGSAATQSTEVSALTHSLAPINGMRDDVEGFVEWSQRQAEPSGMAPALFVLDDPAGVTSDLAALLEAREQEFNEQEAIKRPFVTTGVVNALRDGFRERARQQRADEIVENHLEDEYYKTYGGPPGFQKAAKDNFERRQKEDPAFRQEVEAFRRETIRDISEDELKDAADDAWGKYGDKLRPGEPDDWMENTYRTQLSKYDTDNMRPLASAYVSWLTGNPLLIYLNSRFDDANVESGITFVSVISFVLLGTQSYAPAFKQYVAWLSAADITDDNLLLRGMCLNQKTLVEQVMAASDANVGESGNNPATLPWGPLIAAYLGLTEEYPDEVASPARMLGHLLGPLQSAVGGDQTPAPFLVTLGMISGRSIQITRASMTIEEALPRMREPLRLIHPDWGESELNQFQRKVQVETRSLIPANGQPAATFDMRRIDVGPLDDLLDDPALSAHLSGRAQLEFSAGIVGVALAYVSLNDQLGKMNGFLDAGLRAQGRLVGMGLALAGGAAELVGKTLEHGRKLFVASDHLLAGSSKFFLKLGARLGLAGGVILGAMDAWQGIDNFQNDKPTLGFFYVTSGFSTIGASVFIFLAGVGSAAKAAGSTALLARLAMAWWWMGGILGVIAITATVLIWWYSEDELQEWLAECAFGERGEFGLGNAKLQTELQHLESITHKDA</sequence>
<comment type="caution">
    <text evidence="3">The sequence shown here is derived from an EMBL/GenBank/DDBJ whole genome shotgun (WGS) entry which is preliminary data.</text>
</comment>
<keyword evidence="1" id="KW-0472">Membrane</keyword>